<feature type="domain" description="Glycosyl hydrolase family 13 catalytic" evidence="4">
    <location>
        <begin position="104"/>
        <end position="515"/>
    </location>
</feature>
<evidence type="ECO:0000313" key="5">
    <source>
        <dbReference type="EMBL" id="RMB61327.1"/>
    </source>
</evidence>
<dbReference type="Gene3D" id="3.20.20.80">
    <property type="entry name" value="Glycosidases"/>
    <property type="match status" value="1"/>
</dbReference>
<dbReference type="FunFam" id="3.20.20.80:FF:000064">
    <property type="entry name" value="Oligo-1,6-glucosidase"/>
    <property type="match status" value="1"/>
</dbReference>
<reference evidence="5 6" key="1">
    <citation type="submission" date="2018-10" db="EMBL/GenBank/DDBJ databases">
        <title>Tessaracoccus antarcticuss sp. nov., isolated from sediment.</title>
        <authorList>
            <person name="Zhou L.Y."/>
            <person name="Du Z.J."/>
        </authorList>
    </citation>
    <scope>NUCLEOTIDE SEQUENCE [LARGE SCALE GENOMIC DNA]</scope>
    <source>
        <strain evidence="5 6">JDX10</strain>
    </source>
</reference>
<dbReference type="EMBL" id="REFW01000001">
    <property type="protein sequence ID" value="RMB61327.1"/>
    <property type="molecule type" value="Genomic_DNA"/>
</dbReference>
<dbReference type="OrthoDB" id="9043248at2"/>
<dbReference type="AlphaFoldDB" id="A0A3M0GAJ9"/>
<organism evidence="5 6">
    <name type="scientific">Tessaracoccus antarcticus</name>
    <dbReference type="NCBI Taxonomy" id="2479848"/>
    <lineage>
        <taxon>Bacteria</taxon>
        <taxon>Bacillati</taxon>
        <taxon>Actinomycetota</taxon>
        <taxon>Actinomycetes</taxon>
        <taxon>Propionibacteriales</taxon>
        <taxon>Propionibacteriaceae</taxon>
        <taxon>Tessaracoccus</taxon>
    </lineage>
</organism>
<evidence type="ECO:0000256" key="1">
    <source>
        <dbReference type="ARBA" id="ARBA00008061"/>
    </source>
</evidence>
<dbReference type="SUPFAM" id="SSF51445">
    <property type="entry name" value="(Trans)glycosidases"/>
    <property type="match status" value="1"/>
</dbReference>
<evidence type="ECO:0000256" key="3">
    <source>
        <dbReference type="ARBA" id="ARBA00023295"/>
    </source>
</evidence>
<evidence type="ECO:0000313" key="6">
    <source>
        <dbReference type="Proteomes" id="UP000275256"/>
    </source>
</evidence>
<dbReference type="SUPFAM" id="SSF51011">
    <property type="entry name" value="Glycosyl hydrolase domain"/>
    <property type="match status" value="1"/>
</dbReference>
<comment type="similarity">
    <text evidence="1">Belongs to the glycosyl hydrolase 13 family.</text>
</comment>
<dbReference type="Proteomes" id="UP000275256">
    <property type="component" value="Unassembled WGS sequence"/>
</dbReference>
<dbReference type="SMART" id="SM00642">
    <property type="entry name" value="Aamy"/>
    <property type="match status" value="1"/>
</dbReference>
<gene>
    <name evidence="5" type="ORF">EAX62_01280</name>
</gene>
<dbReference type="Pfam" id="PF00128">
    <property type="entry name" value="Alpha-amylase"/>
    <property type="match status" value="1"/>
</dbReference>
<comment type="caution">
    <text evidence="5">The sequence shown here is derived from an EMBL/GenBank/DDBJ whole genome shotgun (WGS) entry which is preliminary data.</text>
</comment>
<keyword evidence="3" id="KW-0326">Glycosidase</keyword>
<dbReference type="InterPro" id="IPR017853">
    <property type="entry name" value="GH"/>
</dbReference>
<evidence type="ECO:0000259" key="4">
    <source>
        <dbReference type="SMART" id="SM00642"/>
    </source>
</evidence>
<protein>
    <submittedName>
        <fullName evidence="5">Alpha-glucosidase</fullName>
    </submittedName>
</protein>
<dbReference type="Gene3D" id="3.90.400.10">
    <property type="entry name" value="Oligo-1,6-glucosidase, Domain 2"/>
    <property type="match status" value="1"/>
</dbReference>
<keyword evidence="6" id="KW-1185">Reference proteome</keyword>
<dbReference type="GO" id="GO:0009313">
    <property type="term" value="P:oligosaccharide catabolic process"/>
    <property type="evidence" value="ECO:0007669"/>
    <property type="project" value="TreeGrafter"/>
</dbReference>
<dbReference type="InterPro" id="IPR045857">
    <property type="entry name" value="O16G_dom_2"/>
</dbReference>
<dbReference type="InterPro" id="IPR006047">
    <property type="entry name" value="GH13_cat_dom"/>
</dbReference>
<evidence type="ECO:0000256" key="2">
    <source>
        <dbReference type="ARBA" id="ARBA00022801"/>
    </source>
</evidence>
<proteinExistence type="inferred from homology"/>
<dbReference type="RefSeq" id="WP_121899874.1">
    <property type="nucleotide sequence ID" value="NZ_REFW01000001.1"/>
</dbReference>
<name>A0A3M0GAJ9_9ACTN</name>
<sequence length="646" mass="73675">MQREHRSSRRGLDRHSTVGDVYAHPLGRDVIGRILLQMGRSRLWVDNPVIRPLPLGLIERVGGRLMGPGFMDTLLELLNDVSDSPARTTGPVVPHWWKEAVFYQVYPRSFADSNGDGVGDLRGVINHLDHLTELGVDCLWLSPIFASPNEDNGYDISDYRAVMTEMGTQEDIDELIAACHERGMRIILDLVVNHTSDQHAWFRAARKDPDGPYGSYYMLRRGEPELLPNNWGSYFYGPAWRWLDDAKRWALHLFAPGQVDLNWDNPAVRREVADIVQWWLARGIDGFRLDVINFISKRPGLPDGNELVGRLMQYPGVEHYFHGPNLHRYLAELRREGFTRPGDTTEGPGCDPVAVMIGETPGIGVETGRLLTGEDRQELDLLFGFDLLDNPGKTRWDDYRYDLNELKAQMVSRESRLGSGDWVSLFWENHDNPRMISKVDADPRHRTALGKALAAIQLLSRGTSFIYQGQEIAAVNQAFPDAASFRDIETLNRLALQQDPESIDGVMAGSRDHARTPMRWDDSASHGFTTGTPWIGFHEQSTGYTVAEQRQDPNSVLNFYRRLIELRRQHRALRLGDVHYVDAHRRDYFAWRRELDGDSWLIEVNLSGRHLHRPHRDELVRTVLATGSGDPARLDPYEVRLHHLLG</sequence>
<dbReference type="CDD" id="cd11333">
    <property type="entry name" value="AmyAc_SI_OligoGlu_DGase"/>
    <property type="match status" value="1"/>
</dbReference>
<dbReference type="PANTHER" id="PTHR10357">
    <property type="entry name" value="ALPHA-AMYLASE FAMILY MEMBER"/>
    <property type="match status" value="1"/>
</dbReference>
<dbReference type="PANTHER" id="PTHR10357:SF179">
    <property type="entry name" value="NEUTRAL AND BASIC AMINO ACID TRANSPORT PROTEIN RBAT"/>
    <property type="match status" value="1"/>
</dbReference>
<keyword evidence="2" id="KW-0378">Hydrolase</keyword>
<accession>A0A3M0GAJ9</accession>
<dbReference type="GO" id="GO:0004556">
    <property type="term" value="F:alpha-amylase activity"/>
    <property type="evidence" value="ECO:0007669"/>
    <property type="project" value="TreeGrafter"/>
</dbReference>